<evidence type="ECO:0000256" key="5">
    <source>
        <dbReference type="PIRSR" id="PIRSR600997-1"/>
    </source>
</evidence>
<dbReference type="PROSITE" id="PS00941">
    <property type="entry name" value="CARBOXYLESTERASE_B_2"/>
    <property type="match status" value="1"/>
</dbReference>
<feature type="signal peptide" evidence="6">
    <location>
        <begin position="1"/>
        <end position="18"/>
    </location>
</feature>
<proteinExistence type="evidence at transcript level"/>
<dbReference type="InterPro" id="IPR000997">
    <property type="entry name" value="Cholinesterase"/>
</dbReference>
<evidence type="ECO:0000256" key="4">
    <source>
        <dbReference type="ARBA" id="ARBA00023157"/>
    </source>
</evidence>
<dbReference type="SUPFAM" id="SSF53474">
    <property type="entry name" value="alpha/beta-Hydrolases"/>
    <property type="match status" value="1"/>
</dbReference>
<dbReference type="Gene3D" id="3.40.50.1820">
    <property type="entry name" value="alpha/beta hydrolase"/>
    <property type="match status" value="1"/>
</dbReference>
<dbReference type="GO" id="GO:0005615">
    <property type="term" value="C:extracellular space"/>
    <property type="evidence" value="ECO:0007669"/>
    <property type="project" value="TreeGrafter"/>
</dbReference>
<dbReference type="AlphaFoldDB" id="U3U3Q0"/>
<dbReference type="InterPro" id="IPR019819">
    <property type="entry name" value="Carboxylesterase_B_CS"/>
</dbReference>
<feature type="active site" description="Charge relay system" evidence="5">
    <location>
        <position position="451"/>
    </location>
</feature>
<dbReference type="GO" id="GO:0019695">
    <property type="term" value="P:choline metabolic process"/>
    <property type="evidence" value="ECO:0007669"/>
    <property type="project" value="TreeGrafter"/>
</dbReference>
<evidence type="ECO:0000259" key="7">
    <source>
        <dbReference type="Pfam" id="PF00135"/>
    </source>
</evidence>
<dbReference type="CDD" id="cd00312">
    <property type="entry name" value="Esterase_lipase"/>
    <property type="match status" value="1"/>
</dbReference>
<dbReference type="ESTHER" id="9eupu-u3u3q0">
    <property type="family name" value="ACHE"/>
</dbReference>
<dbReference type="InterPro" id="IPR050654">
    <property type="entry name" value="AChE-related_enzymes"/>
</dbReference>
<dbReference type="PANTHER" id="PTHR43918:SF4">
    <property type="entry name" value="CARBOXYLIC ESTER HYDROLASE"/>
    <property type="match status" value="1"/>
</dbReference>
<keyword evidence="3" id="KW-0378">Hydrolase</keyword>
<keyword evidence="6" id="KW-0732">Signal</keyword>
<keyword evidence="4" id="KW-1015">Disulfide bond</keyword>
<dbReference type="GO" id="GO:0006581">
    <property type="term" value="P:acetylcholine catabolic process"/>
    <property type="evidence" value="ECO:0007669"/>
    <property type="project" value="TreeGrafter"/>
</dbReference>
<evidence type="ECO:0000256" key="2">
    <source>
        <dbReference type="ARBA" id="ARBA00022487"/>
    </source>
</evidence>
<reference evidence="8" key="1">
    <citation type="submission" date="2013-09" db="EMBL/GenBank/DDBJ databases">
        <title>Cholinergic systems in the olfactory center of the terrestrial slug Limax.</title>
        <authorList>
            <person name="Matsuo R."/>
            <person name="Kobayashi S."/>
            <person name="Wakiya K."/>
            <person name="Yamagishi M."/>
            <person name="Fukuoka M."/>
            <person name="Iro E."/>
        </authorList>
    </citation>
    <scope>NUCLEOTIDE SEQUENCE</scope>
</reference>
<keyword evidence="2" id="KW-0719">Serine esterase</keyword>
<feature type="domain" description="Carboxylesterase type B" evidence="7">
    <location>
        <begin position="25"/>
        <end position="532"/>
    </location>
</feature>
<feature type="active site" description="Charge relay system" evidence="5">
    <location>
        <position position="342"/>
    </location>
</feature>
<dbReference type="GO" id="GO:0003990">
    <property type="term" value="F:acetylcholinesterase activity"/>
    <property type="evidence" value="ECO:0007669"/>
    <property type="project" value="TreeGrafter"/>
</dbReference>
<evidence type="ECO:0000256" key="3">
    <source>
        <dbReference type="ARBA" id="ARBA00022801"/>
    </source>
</evidence>
<sequence length="576" mass="63360">MTLQILMTAIVILPVVNSLSISQVSLSTTLGIVAGDRKQTEGNKIVNVFHSIPFAKPPVGDLRFRSPLPAEPWVGILDGTQRPKACWQSLDKTFGNFSGSEMWNPNTPRSEDCLYLNVWKPVGGEEVKTILVWIYGGGFISGTTTLDIYDGTQLAALSDVIVVSIAYRIGPLGFLYLNSDEAPGNAGLLDQALALKWVKDNALNLGGSPDSITIFGESAGAASVGFHLISPVSKDLFNYAILQSASELADWAIHEPSLAKDISLKLAAAVLCSENNISASINCLRSIQPQVLCDLQGTLVTSVPFPFTPVIDHYFMPEHPREIIQKGGLKKTNILLGVNKNEGIYFNIYDFIEDYPLQGNGEITESQFDEIFPKYCDKTHLDCDQIKEGYIDSSNVSYKDLLDDITGDIYFKCPVVNLAKLFQQRGGRVFLYSFEHRLSTNPWPEWTGVVHGYEIELVFGMPFSPTSVYTEEEKQLSLLMMELWTSFAKTGNPNFNSSNQWPEYTEDSKEYVAIDATGLKVGHGLRESQCAILANATTSSQTPDFPAQTAPTTEAATSLTVDAGNLIRQVFQVFLQ</sequence>
<dbReference type="FunFam" id="3.40.50.1820:FF:000029">
    <property type="entry name" value="Acetylcholinesterase"/>
    <property type="match status" value="1"/>
</dbReference>
<dbReference type="PRINTS" id="PR00878">
    <property type="entry name" value="CHOLNESTRASE"/>
</dbReference>
<dbReference type="Pfam" id="PF00135">
    <property type="entry name" value="COesterase"/>
    <property type="match status" value="1"/>
</dbReference>
<evidence type="ECO:0000313" key="8">
    <source>
        <dbReference type="EMBL" id="BAO00806.1"/>
    </source>
</evidence>
<feature type="active site" description="Acyl-ester intermediate" evidence="5">
    <location>
        <position position="218"/>
    </location>
</feature>
<organism evidence="8">
    <name type="scientific">Ambigolimax valentianus</name>
    <dbReference type="NCBI Taxonomy" id="1338344"/>
    <lineage>
        <taxon>Eukaryota</taxon>
        <taxon>Metazoa</taxon>
        <taxon>Spiralia</taxon>
        <taxon>Lophotrochozoa</taxon>
        <taxon>Mollusca</taxon>
        <taxon>Gastropoda</taxon>
        <taxon>Heterobranchia</taxon>
        <taxon>Euthyneura</taxon>
        <taxon>Panpulmonata</taxon>
        <taxon>Eupulmonata</taxon>
        <taxon>Stylommatophora</taxon>
        <taxon>Helicina</taxon>
        <taxon>Limacoidea</taxon>
        <taxon>Limacidae</taxon>
        <taxon>Ambigolimax</taxon>
    </lineage>
</organism>
<accession>U3U3Q0</accession>
<name>U3U3Q0_9EUPU</name>
<dbReference type="EMBL" id="AB851485">
    <property type="protein sequence ID" value="BAO00806.1"/>
    <property type="molecule type" value="mRNA"/>
</dbReference>
<comment type="similarity">
    <text evidence="1">Belongs to the type-B carboxylesterase/lipase family.</text>
</comment>
<dbReference type="InterPro" id="IPR002018">
    <property type="entry name" value="CarbesteraseB"/>
</dbReference>
<feature type="chain" id="PRO_5004648850" evidence="6">
    <location>
        <begin position="19"/>
        <end position="576"/>
    </location>
</feature>
<dbReference type="PANTHER" id="PTHR43918">
    <property type="entry name" value="ACETYLCHOLINESTERASE"/>
    <property type="match status" value="1"/>
</dbReference>
<dbReference type="GO" id="GO:0005886">
    <property type="term" value="C:plasma membrane"/>
    <property type="evidence" value="ECO:0007669"/>
    <property type="project" value="TreeGrafter"/>
</dbReference>
<evidence type="ECO:0000256" key="1">
    <source>
        <dbReference type="ARBA" id="ARBA00005964"/>
    </source>
</evidence>
<evidence type="ECO:0000256" key="6">
    <source>
        <dbReference type="SAM" id="SignalP"/>
    </source>
</evidence>
<dbReference type="InterPro" id="IPR029058">
    <property type="entry name" value="AB_hydrolase_fold"/>
</dbReference>
<protein>
    <submittedName>
        <fullName evidence="8">Acetylcholinesterase</fullName>
    </submittedName>
</protein>